<dbReference type="EMBL" id="JFAX01000010">
    <property type="protein sequence ID" value="EXI67497.1"/>
    <property type="molecule type" value="Genomic_DNA"/>
</dbReference>
<evidence type="ECO:0000256" key="1">
    <source>
        <dbReference type="SAM" id="MobiDB-lite"/>
    </source>
</evidence>
<dbReference type="AlphaFoldDB" id="A0A011NSG7"/>
<dbReference type="Proteomes" id="UP000020218">
    <property type="component" value="Unassembled WGS sequence"/>
</dbReference>
<dbReference type="PATRIC" id="fig|1454001.3.peg.2099"/>
<evidence type="ECO:0000313" key="3">
    <source>
        <dbReference type="Proteomes" id="UP000020218"/>
    </source>
</evidence>
<sequence>MAEAPADPVAEQEARGEKGQRGADRRGKGNDDGAPEQAEYGATGEGQQRCAGQRERGDRDVGEEIEAGNLPRVLPMVIAERRLLRLQRIEAEVLAESELEVGDDGDDDQGEDDDLLAVHADSSVGGRLLRRAGKARLARAPGRGWPCFVAVAGRNLRAL</sequence>
<name>A0A011NSG7_9PROT</name>
<feature type="compositionally biased region" description="Basic and acidic residues" evidence="1">
    <location>
        <begin position="52"/>
        <end position="62"/>
    </location>
</feature>
<keyword evidence="3" id="KW-1185">Reference proteome</keyword>
<evidence type="ECO:0000313" key="2">
    <source>
        <dbReference type="EMBL" id="EXI67497.1"/>
    </source>
</evidence>
<proteinExistence type="predicted"/>
<comment type="caution">
    <text evidence="2">The sequence shown here is derived from an EMBL/GenBank/DDBJ whole genome shotgun (WGS) entry which is preliminary data.</text>
</comment>
<protein>
    <submittedName>
        <fullName evidence="2">Uncharacterized protein</fullName>
    </submittedName>
</protein>
<feature type="region of interest" description="Disordered" evidence="1">
    <location>
        <begin position="1"/>
        <end position="67"/>
    </location>
</feature>
<reference evidence="2" key="1">
    <citation type="submission" date="2014-02" db="EMBL/GenBank/DDBJ databases">
        <title>Expanding our view of genomic diversity in Candidatus Accumulibacter clades.</title>
        <authorList>
            <person name="Skennerton C.T."/>
            <person name="Barr J.J."/>
            <person name="Slater F.R."/>
            <person name="Bond P.L."/>
            <person name="Tyson G.W."/>
        </authorList>
    </citation>
    <scope>NUCLEOTIDE SEQUENCE [LARGE SCALE GENOMIC DNA]</scope>
</reference>
<feature type="compositionally biased region" description="Basic and acidic residues" evidence="1">
    <location>
        <begin position="12"/>
        <end position="31"/>
    </location>
</feature>
<accession>A0A011NSG7</accession>
<organism evidence="2 3">
    <name type="scientific">Candidatus Accumulibacter adjunctus</name>
    <dbReference type="NCBI Taxonomy" id="1454001"/>
    <lineage>
        <taxon>Bacteria</taxon>
        <taxon>Pseudomonadati</taxon>
        <taxon>Pseudomonadota</taxon>
        <taxon>Betaproteobacteria</taxon>
        <taxon>Candidatus Accumulibacter</taxon>
    </lineage>
</organism>
<gene>
    <name evidence="2" type="ORF">AW08_02053</name>
</gene>